<evidence type="ECO:0000256" key="2">
    <source>
        <dbReference type="SAM" id="SignalP"/>
    </source>
</evidence>
<accession>A0A161JKG0</accession>
<dbReference type="RefSeq" id="WP_096484236.1">
    <property type="nucleotide sequence ID" value="NZ_AP014809.1"/>
</dbReference>
<evidence type="ECO:0000313" key="4">
    <source>
        <dbReference type="Proteomes" id="UP000218288"/>
    </source>
</evidence>
<proteinExistence type="predicted"/>
<feature type="region of interest" description="Disordered" evidence="1">
    <location>
        <begin position="23"/>
        <end position="95"/>
    </location>
</feature>
<organism evidence="3 4">
    <name type="scientific">Methylorubrum populi</name>
    <dbReference type="NCBI Taxonomy" id="223967"/>
    <lineage>
        <taxon>Bacteria</taxon>
        <taxon>Pseudomonadati</taxon>
        <taxon>Pseudomonadota</taxon>
        <taxon>Alphaproteobacteria</taxon>
        <taxon>Hyphomicrobiales</taxon>
        <taxon>Methylobacteriaceae</taxon>
        <taxon>Methylorubrum</taxon>
    </lineage>
</organism>
<evidence type="ECO:0008006" key="5">
    <source>
        <dbReference type="Google" id="ProtNLM"/>
    </source>
</evidence>
<feature type="chain" id="PRO_5007823376" description="Lipoprotein" evidence="2">
    <location>
        <begin position="24"/>
        <end position="95"/>
    </location>
</feature>
<keyword evidence="2" id="KW-0732">Signal</keyword>
<feature type="signal peptide" evidence="2">
    <location>
        <begin position="1"/>
        <end position="23"/>
    </location>
</feature>
<gene>
    <name evidence="3" type="ORF">MPPM_1183</name>
</gene>
<evidence type="ECO:0000313" key="3">
    <source>
        <dbReference type="EMBL" id="BAU89788.1"/>
    </source>
</evidence>
<dbReference type="EMBL" id="AP014809">
    <property type="protein sequence ID" value="BAU89788.1"/>
    <property type="molecule type" value="Genomic_DNA"/>
</dbReference>
<protein>
    <recommendedName>
        <fullName evidence="5">Lipoprotein</fullName>
    </recommendedName>
</protein>
<name>A0A161JKG0_9HYPH</name>
<reference evidence="3 4" key="1">
    <citation type="journal article" date="2016" name="Genome Announc.">
        <title>Complete Genome Sequence of Methylobacterium populi P-1M, Isolated from Pink-Pigmented Household Biofilm.</title>
        <authorList>
            <person name="Morohoshi T."/>
            <person name="Ikeda T."/>
        </authorList>
    </citation>
    <scope>NUCLEOTIDE SEQUENCE [LARGE SCALE GENOMIC DNA]</scope>
    <source>
        <strain evidence="3 4">P-1M</strain>
    </source>
</reference>
<dbReference type="OrthoDB" id="9906002at2"/>
<dbReference type="AlphaFoldDB" id="A0A161JKG0"/>
<evidence type="ECO:0000256" key="1">
    <source>
        <dbReference type="SAM" id="MobiDB-lite"/>
    </source>
</evidence>
<dbReference type="Proteomes" id="UP000218288">
    <property type="component" value="Chromosome"/>
</dbReference>
<sequence>MNGRWLAAVTLGVAILTPLPAAARETGGGAGRAGSFGNAGVNDQTGTAKSSNPNPGSGGITRDGAGVLSDKPKTHGASGPGTTGRETSPGTTNDK</sequence>
<feature type="compositionally biased region" description="Polar residues" evidence="1">
    <location>
        <begin position="84"/>
        <end position="95"/>
    </location>
</feature>
<feature type="compositionally biased region" description="Polar residues" evidence="1">
    <location>
        <begin position="41"/>
        <end position="55"/>
    </location>
</feature>